<proteinExistence type="predicted"/>
<sequence length="103" mass="11480">MPPPPPQQPNPPPRPQQQQPATATTTSSTTNTRGSADDVRRFRDGDEASLAVEERGQLVRAAFVVRRARLDPRGSGRWQYQLWREPDGTPFEAGRWVGEGELS</sequence>
<evidence type="ECO:0000313" key="3">
    <source>
        <dbReference type="Proteomes" id="UP000183809"/>
    </source>
</evidence>
<evidence type="ECO:0000256" key="1">
    <source>
        <dbReference type="SAM" id="MobiDB-lite"/>
    </source>
</evidence>
<dbReference type="RefSeq" id="XP_020131240.1">
    <property type="nucleotide sequence ID" value="XM_020271964.1"/>
</dbReference>
<dbReference type="OrthoDB" id="3559580at2759"/>
<evidence type="ECO:0000313" key="2">
    <source>
        <dbReference type="EMBL" id="OJD34980.1"/>
    </source>
</evidence>
<gene>
    <name evidence="2" type="ORF">BKCO1_19000173</name>
</gene>
<dbReference type="EMBL" id="MNUE01000019">
    <property type="protein sequence ID" value="OJD34980.1"/>
    <property type="molecule type" value="Genomic_DNA"/>
</dbReference>
<name>A0A1J9S4U8_9PEZI</name>
<comment type="caution">
    <text evidence="2">The sequence shown here is derived from an EMBL/GenBank/DDBJ whole genome shotgun (WGS) entry which is preliminary data.</text>
</comment>
<feature type="compositionally biased region" description="Low complexity" evidence="1">
    <location>
        <begin position="16"/>
        <end position="33"/>
    </location>
</feature>
<feature type="region of interest" description="Disordered" evidence="1">
    <location>
        <begin position="1"/>
        <end position="42"/>
    </location>
</feature>
<organism evidence="2 3">
    <name type="scientific">Diplodia corticola</name>
    <dbReference type="NCBI Taxonomy" id="236234"/>
    <lineage>
        <taxon>Eukaryota</taxon>
        <taxon>Fungi</taxon>
        <taxon>Dikarya</taxon>
        <taxon>Ascomycota</taxon>
        <taxon>Pezizomycotina</taxon>
        <taxon>Dothideomycetes</taxon>
        <taxon>Dothideomycetes incertae sedis</taxon>
        <taxon>Botryosphaeriales</taxon>
        <taxon>Botryosphaeriaceae</taxon>
        <taxon>Diplodia</taxon>
    </lineage>
</organism>
<accession>A0A1J9S4U8</accession>
<reference evidence="2 3" key="1">
    <citation type="submission" date="2016-10" db="EMBL/GenBank/DDBJ databases">
        <title>Proteomics and genomics reveal pathogen-plant mechanisms compatible with a hemibiotrophic lifestyle of Diplodia corticola.</title>
        <authorList>
            <person name="Fernandes I."/>
            <person name="De Jonge R."/>
            <person name="Van De Peer Y."/>
            <person name="Devreese B."/>
            <person name="Alves A."/>
            <person name="Esteves A.C."/>
        </authorList>
    </citation>
    <scope>NUCLEOTIDE SEQUENCE [LARGE SCALE GENOMIC DNA]</scope>
    <source>
        <strain evidence="2 3">CBS 112549</strain>
    </source>
</reference>
<dbReference type="Proteomes" id="UP000183809">
    <property type="component" value="Unassembled WGS sequence"/>
</dbReference>
<protein>
    <submittedName>
        <fullName evidence="2">Uncharacterized protein</fullName>
    </submittedName>
</protein>
<keyword evidence="3" id="KW-1185">Reference proteome</keyword>
<dbReference type="AlphaFoldDB" id="A0A1J9S4U8"/>
<feature type="compositionally biased region" description="Pro residues" evidence="1">
    <location>
        <begin position="1"/>
        <end position="15"/>
    </location>
</feature>
<dbReference type="GeneID" id="31012223"/>